<dbReference type="Gene3D" id="3.40.630.10">
    <property type="entry name" value="Zn peptidases"/>
    <property type="match status" value="1"/>
</dbReference>
<comment type="caution">
    <text evidence="7">The sequence shown here is derived from an EMBL/GenBank/DDBJ whole genome shotgun (WGS) entry which is preliminary data.</text>
</comment>
<dbReference type="AlphaFoldDB" id="A0A5B2TII2"/>
<keyword evidence="4" id="KW-0862">Zinc</keyword>
<dbReference type="InterPro" id="IPR036264">
    <property type="entry name" value="Bact_exopeptidase_dim_dom"/>
</dbReference>
<dbReference type="Proteomes" id="UP000322110">
    <property type="component" value="Unassembled WGS sequence"/>
</dbReference>
<keyword evidence="3" id="KW-0378">Hydrolase</keyword>
<dbReference type="Pfam" id="PF01546">
    <property type="entry name" value="Peptidase_M20"/>
    <property type="match status" value="1"/>
</dbReference>
<dbReference type="InterPro" id="IPR011650">
    <property type="entry name" value="Peptidase_M20_dimer"/>
</dbReference>
<comment type="cofactor">
    <cofactor evidence="1">
        <name>Zn(2+)</name>
        <dbReference type="ChEBI" id="CHEBI:29105"/>
    </cofactor>
</comment>
<dbReference type="InterPro" id="IPR002933">
    <property type="entry name" value="Peptidase_M20"/>
</dbReference>
<dbReference type="GO" id="GO:0006526">
    <property type="term" value="P:L-arginine biosynthetic process"/>
    <property type="evidence" value="ECO:0007669"/>
    <property type="project" value="TreeGrafter"/>
</dbReference>
<dbReference type="PANTHER" id="PTHR43808">
    <property type="entry name" value="ACETYLORNITHINE DEACETYLASE"/>
    <property type="match status" value="1"/>
</dbReference>
<evidence type="ECO:0000256" key="5">
    <source>
        <dbReference type="ARBA" id="ARBA00023285"/>
    </source>
</evidence>
<name>A0A5B2TII2_9PROT</name>
<feature type="domain" description="Peptidase M20 dimerisation" evidence="6">
    <location>
        <begin position="174"/>
        <end position="282"/>
    </location>
</feature>
<dbReference type="GO" id="GO:0046872">
    <property type="term" value="F:metal ion binding"/>
    <property type="evidence" value="ECO:0007669"/>
    <property type="project" value="UniProtKB-KW"/>
</dbReference>
<dbReference type="PANTHER" id="PTHR43808:SF31">
    <property type="entry name" value="N-ACETYL-L-CITRULLINE DEACETYLASE"/>
    <property type="match status" value="1"/>
</dbReference>
<proteinExistence type="predicted"/>
<dbReference type="PROSITE" id="PS00758">
    <property type="entry name" value="ARGE_DAPE_CPG2_1"/>
    <property type="match status" value="1"/>
</dbReference>
<organism evidence="7 8">
    <name type="scientific">Teichococcus oryzae</name>
    <dbReference type="NCBI Taxonomy" id="1608942"/>
    <lineage>
        <taxon>Bacteria</taxon>
        <taxon>Pseudomonadati</taxon>
        <taxon>Pseudomonadota</taxon>
        <taxon>Alphaproteobacteria</taxon>
        <taxon>Acetobacterales</taxon>
        <taxon>Roseomonadaceae</taxon>
        <taxon>Roseomonas</taxon>
    </lineage>
</organism>
<evidence type="ECO:0000313" key="7">
    <source>
        <dbReference type="EMBL" id="KAA2213923.1"/>
    </source>
</evidence>
<dbReference type="OrthoDB" id="9809784at2"/>
<dbReference type="Gene3D" id="3.30.70.360">
    <property type="match status" value="1"/>
</dbReference>
<protein>
    <submittedName>
        <fullName evidence="7">M20 family metallopeptidase</fullName>
    </submittedName>
</protein>
<sequence length="370" mass="38420">MPDTDDVARLAAELVRLDSRSFVSNRAVADRIAAELGGFEVERLDYTDPAGVAKQVIVAHRGPLGGSRGGVALSGHMDTVPDTGWTDDPFSGRIDAGGVLHGLGATDMKGQLAACIVAARGLPGDVPATLLITTDEETTKQGAKLIAEGSALARRAAPRAIIVAEPTGLVPVRGHRANIDFIAVAEGVQAHSSLGTGRNANWALVPFLLEMKALAGRLREDPALHDAAYDPVFSDFNLLLDNHGAAVNVTVPKATARIKFRYSRSIDPTPVVEAVQAAAERAGLALTVARQGPPPEMPRDHPVVRAAEAATGHAAETRPFGTDASELQALAPCLILGPGSIATAHSPRESVAVADLAEGVALFRGLMQAA</sequence>
<dbReference type="SUPFAM" id="SSF53187">
    <property type="entry name" value="Zn-dependent exopeptidases"/>
    <property type="match status" value="1"/>
</dbReference>
<keyword evidence="5" id="KW-0170">Cobalt</keyword>
<keyword evidence="8" id="KW-1185">Reference proteome</keyword>
<reference evidence="7 8" key="1">
    <citation type="journal article" date="2015" name="Int. J. Syst. Evol. Microbiol.">
        <title>Roseomonas oryzae sp. nov., isolated from paddy rhizosphere soil.</title>
        <authorList>
            <person name="Ramaprasad E.V."/>
            <person name="Sasikala Ch."/>
            <person name="Ramana Ch.V."/>
        </authorList>
    </citation>
    <scope>NUCLEOTIDE SEQUENCE [LARGE SCALE GENOMIC DNA]</scope>
    <source>
        <strain evidence="7 8">KCTC 42542</strain>
    </source>
</reference>
<keyword evidence="2" id="KW-0479">Metal-binding</keyword>
<dbReference type="InterPro" id="IPR001261">
    <property type="entry name" value="ArgE/DapE_CS"/>
</dbReference>
<dbReference type="InterPro" id="IPR050072">
    <property type="entry name" value="Peptidase_M20A"/>
</dbReference>
<evidence type="ECO:0000256" key="3">
    <source>
        <dbReference type="ARBA" id="ARBA00022801"/>
    </source>
</evidence>
<dbReference type="GO" id="GO:0008777">
    <property type="term" value="F:acetylornithine deacetylase activity"/>
    <property type="evidence" value="ECO:0007669"/>
    <property type="project" value="TreeGrafter"/>
</dbReference>
<evidence type="ECO:0000313" key="8">
    <source>
        <dbReference type="Proteomes" id="UP000322110"/>
    </source>
</evidence>
<evidence type="ECO:0000259" key="6">
    <source>
        <dbReference type="Pfam" id="PF07687"/>
    </source>
</evidence>
<gene>
    <name evidence="7" type="ORF">F0Q34_07700</name>
</gene>
<evidence type="ECO:0000256" key="4">
    <source>
        <dbReference type="ARBA" id="ARBA00022833"/>
    </source>
</evidence>
<accession>A0A5B2TII2</accession>
<dbReference type="SUPFAM" id="SSF55031">
    <property type="entry name" value="Bacterial exopeptidase dimerisation domain"/>
    <property type="match status" value="1"/>
</dbReference>
<evidence type="ECO:0000256" key="2">
    <source>
        <dbReference type="ARBA" id="ARBA00022723"/>
    </source>
</evidence>
<dbReference type="RefSeq" id="WP_149811579.1">
    <property type="nucleotide sequence ID" value="NZ_VUKA01000002.1"/>
</dbReference>
<evidence type="ECO:0000256" key="1">
    <source>
        <dbReference type="ARBA" id="ARBA00001947"/>
    </source>
</evidence>
<dbReference type="Pfam" id="PF07687">
    <property type="entry name" value="M20_dimer"/>
    <property type="match status" value="1"/>
</dbReference>
<dbReference type="EMBL" id="VUKA01000002">
    <property type="protein sequence ID" value="KAA2213923.1"/>
    <property type="molecule type" value="Genomic_DNA"/>
</dbReference>